<dbReference type="Pfam" id="PF18962">
    <property type="entry name" value="Por_Secre_tail"/>
    <property type="match status" value="1"/>
</dbReference>
<dbReference type="InterPro" id="IPR045474">
    <property type="entry name" value="GEVED"/>
</dbReference>
<dbReference type="SMART" id="SM00060">
    <property type="entry name" value="FN3"/>
    <property type="match status" value="1"/>
</dbReference>
<accession>A0ABV5GPX8</accession>
<dbReference type="EMBL" id="JBHMEY010000043">
    <property type="protein sequence ID" value="MFB9097371.1"/>
    <property type="molecule type" value="Genomic_DNA"/>
</dbReference>
<dbReference type="Gene3D" id="2.60.40.10">
    <property type="entry name" value="Immunoglobulins"/>
    <property type="match status" value="1"/>
</dbReference>
<evidence type="ECO:0000256" key="1">
    <source>
        <dbReference type="ARBA" id="ARBA00022729"/>
    </source>
</evidence>
<comment type="caution">
    <text evidence="4">The sequence shown here is derived from an EMBL/GenBank/DDBJ whole genome shotgun (WGS) entry which is preliminary data.</text>
</comment>
<dbReference type="InterPro" id="IPR003961">
    <property type="entry name" value="FN3_dom"/>
</dbReference>
<evidence type="ECO:0000313" key="5">
    <source>
        <dbReference type="Proteomes" id="UP001589607"/>
    </source>
</evidence>
<gene>
    <name evidence="4" type="ORF">ACFFVF_12660</name>
</gene>
<dbReference type="InterPro" id="IPR036116">
    <property type="entry name" value="FN3_sf"/>
</dbReference>
<feature type="domain" description="Fibronectin type-III" evidence="3">
    <location>
        <begin position="756"/>
        <end position="841"/>
    </location>
</feature>
<dbReference type="PANTHER" id="PTHR43739">
    <property type="entry name" value="XYLOGLUCANASE (EUROFUNG)"/>
    <property type="match status" value="1"/>
</dbReference>
<evidence type="ECO:0000259" key="3">
    <source>
        <dbReference type="PROSITE" id="PS50853"/>
    </source>
</evidence>
<keyword evidence="1 2" id="KW-0732">Signal</keyword>
<dbReference type="InterPro" id="IPR013783">
    <property type="entry name" value="Ig-like_fold"/>
</dbReference>
<dbReference type="Pfam" id="PF00041">
    <property type="entry name" value="fn3"/>
    <property type="match status" value="1"/>
</dbReference>
<feature type="chain" id="PRO_5047262751" evidence="2">
    <location>
        <begin position="24"/>
        <end position="1077"/>
    </location>
</feature>
<dbReference type="Gene3D" id="2.130.10.10">
    <property type="entry name" value="YVTN repeat-like/Quinoprotein amine dehydrogenase"/>
    <property type="match status" value="6"/>
</dbReference>
<feature type="signal peptide" evidence="2">
    <location>
        <begin position="1"/>
        <end position="23"/>
    </location>
</feature>
<dbReference type="PROSITE" id="PS50853">
    <property type="entry name" value="FN3"/>
    <property type="match status" value="1"/>
</dbReference>
<dbReference type="InterPro" id="IPR015943">
    <property type="entry name" value="WD40/YVTN_repeat-like_dom_sf"/>
</dbReference>
<dbReference type="PANTHER" id="PTHR43739:SF5">
    <property type="entry name" value="EXO-ALPHA-SIALIDASE"/>
    <property type="match status" value="1"/>
</dbReference>
<protein>
    <submittedName>
        <fullName evidence="4">GEVED domain-containing protein</fullName>
    </submittedName>
</protein>
<dbReference type="InterPro" id="IPR026444">
    <property type="entry name" value="Secre_tail"/>
</dbReference>
<dbReference type="InterPro" id="IPR052025">
    <property type="entry name" value="Xyloglucanase_GH74"/>
</dbReference>
<dbReference type="SUPFAM" id="SSF110296">
    <property type="entry name" value="Oligoxyloglucan reducing end-specific cellobiohydrolase"/>
    <property type="match status" value="2"/>
</dbReference>
<dbReference type="Pfam" id="PF20009">
    <property type="entry name" value="GEVED"/>
    <property type="match status" value="1"/>
</dbReference>
<reference evidence="4 5" key="1">
    <citation type="submission" date="2024-09" db="EMBL/GenBank/DDBJ databases">
        <authorList>
            <person name="Sun Q."/>
            <person name="Mori K."/>
        </authorList>
    </citation>
    <scope>NUCLEOTIDE SEQUENCE [LARGE SCALE GENOMIC DNA]</scope>
    <source>
        <strain evidence="4 5">CECT 7955</strain>
    </source>
</reference>
<dbReference type="NCBIfam" id="TIGR04183">
    <property type="entry name" value="Por_Secre_tail"/>
    <property type="match status" value="1"/>
</dbReference>
<organism evidence="4 5">
    <name type="scientific">Flavobacterium jumunjinense</name>
    <dbReference type="NCBI Taxonomy" id="998845"/>
    <lineage>
        <taxon>Bacteria</taxon>
        <taxon>Pseudomonadati</taxon>
        <taxon>Bacteroidota</taxon>
        <taxon>Flavobacteriia</taxon>
        <taxon>Flavobacteriales</taxon>
        <taxon>Flavobacteriaceae</taxon>
        <taxon>Flavobacterium</taxon>
    </lineage>
</organism>
<proteinExistence type="predicted"/>
<dbReference type="RefSeq" id="WP_236458212.1">
    <property type="nucleotide sequence ID" value="NZ_CBCSGE010000009.1"/>
</dbReference>
<dbReference type="CDD" id="cd00063">
    <property type="entry name" value="FN3"/>
    <property type="match status" value="1"/>
</dbReference>
<keyword evidence="5" id="KW-1185">Reference proteome</keyword>
<sequence length="1077" mass="114948">MKKIKSQLCYILALGLLSSIGYAQFNEDAPWMRELSNKTNKGAITIDEMVGSFNQYWETHDKDKKGSGYKPFMRWEYHWRNNAHSNGTLITPLEINAALQNKKNQVNNKNGFASKASNWQPVGPFNHTINGSWSAGQGRVNVVYVDPNNANIIYVGTPAGGIWKSTNGGTTWTPLADDLAQIGVSGIVVDHTNSNVVYIATGDKDAGDTYSIGVLKSTNGGATWNTTGLSFTNTSTRAGDIYMHPTNSNILWVATSVGVYKTTNGGTSWSNVLSGNIKDIKVKPGDPNTVYAVTTSAFYKSTNGGTSFSQVSSGLPSSSGRLIIDVTPANSNYVYVLSATTGYGFQGLYKSTNSGASFAKTSSNTDIFESTQAWYDLALSVSPTDENLIFTGVLNVWKSTNGGTSFSKVNNWSSPTAAAYTHADIHFLRYYGNKLYCGSDGGVYESSNNGSSFTDKTSGLQIGQFYKIAVSKQSSDKMVGGLQDNGGYAYSNSQWKNYYGADGMDTGVDPNNSNKFYGFIQSGGGLYISTNGGNSLSSTVNKPSGESGNWVTPLVVNSVGDVFAGYRRVYRLNGSSWVAGNTSFSSSIENVIVDPSNNNIMYVSDGTKLYKSTDKGVNFSAVYTFSGTVKDITVHSSNSSIVYAITQGTGGQVYISTNGGSSFTSINSGLPSIGKNVIVHQGQDAKNTLYVGTTLGVYHKDDTMSSWLPFDTGLPNVSVTDLDINYVDNNLTAATYGRGIWRTSLTSSSDTVAPTAPTNLAASGTTGTSTNLSWSASNDNVGVSGYDVYRGTTLIGTASGTTYSATGLTAATNYSFYVKAKDAAGNVSSASNTVNVTTSSTTITYCGSNGQNGTEEYIGKVVFGSINNTSTGTAGYENFTSNSTNITRGSTYTITITPVWPGSIYPEGYAVWIDYNKDGDFEDANELVWSKAASTTSLVSGSFAISSAASLGTTRMRVALKYNGIPTSCESFSYGQVEDYTVNIVTTASGPSAEVVSEVKSELFSMKIYPNPVEDYLNIDALELKTASFEVIDYLGKVVKSGKLEETRIDVSDLKNGVFFLKVTNNGTVQTQQFIKK</sequence>
<evidence type="ECO:0000313" key="4">
    <source>
        <dbReference type="EMBL" id="MFB9097371.1"/>
    </source>
</evidence>
<dbReference type="Proteomes" id="UP001589607">
    <property type="component" value="Unassembled WGS sequence"/>
</dbReference>
<dbReference type="SUPFAM" id="SSF49265">
    <property type="entry name" value="Fibronectin type III"/>
    <property type="match status" value="1"/>
</dbReference>
<name>A0ABV5GPX8_9FLAO</name>
<evidence type="ECO:0000256" key="2">
    <source>
        <dbReference type="SAM" id="SignalP"/>
    </source>
</evidence>